<dbReference type="OrthoDB" id="6155320at2759"/>
<dbReference type="RefSeq" id="XP_022302321.1">
    <property type="nucleotide sequence ID" value="XM_022446613.1"/>
</dbReference>
<sequence length="341" mass="39899">MVGDIHLRNISFNISLVDNGTDFSDEDEYFYDFVHILYKYFIPILCIFGIIGNALSFRVFVFTSFAKQPSSIYLAALSVSDTWFLSALLISWVGSLDTLATQSGVFCVISIYITYVTSFLSIWYVVLIMLDRYIVVCHPLRGHKLCSRQRVLIALTIVTTFGVLFYSHCFFTMKIDQTDDDERQLCRVQDNYYHVLRLITYFDIVITFIIPVVTVLVFNLAVICAIRRFYFRQFRMSQGRMYASTSPLFNILSKAQVRLTVMLIIVSSVFLVLNLPSHGFRFFILVNDILKRRKENFNLFLIQHCLQIMYYINFAINFLLYCTCSKSFRRCFRESPKCQKH</sequence>
<dbReference type="InterPro" id="IPR000276">
    <property type="entry name" value="GPCR_Rhodpsn"/>
</dbReference>
<organism evidence="7 8">
    <name type="scientific">Crassostrea virginica</name>
    <name type="common">Eastern oyster</name>
    <dbReference type="NCBI Taxonomy" id="6565"/>
    <lineage>
        <taxon>Eukaryota</taxon>
        <taxon>Metazoa</taxon>
        <taxon>Spiralia</taxon>
        <taxon>Lophotrochozoa</taxon>
        <taxon>Mollusca</taxon>
        <taxon>Bivalvia</taxon>
        <taxon>Autobranchia</taxon>
        <taxon>Pteriomorphia</taxon>
        <taxon>Ostreida</taxon>
        <taxon>Ostreoidea</taxon>
        <taxon>Ostreidae</taxon>
        <taxon>Crassostrea</taxon>
    </lineage>
</organism>
<dbReference type="AlphaFoldDB" id="A0A8B8BH87"/>
<dbReference type="Pfam" id="PF00001">
    <property type="entry name" value="7tm_1"/>
    <property type="match status" value="1"/>
</dbReference>
<comment type="subcellular location">
    <subcellularLocation>
        <location evidence="1">Membrane</location>
    </subcellularLocation>
</comment>
<feature type="transmembrane region" description="Helical" evidence="5">
    <location>
        <begin position="259"/>
        <end position="277"/>
    </location>
</feature>
<evidence type="ECO:0000313" key="8">
    <source>
        <dbReference type="RefSeq" id="XP_022302321.1"/>
    </source>
</evidence>
<evidence type="ECO:0000256" key="4">
    <source>
        <dbReference type="ARBA" id="ARBA00023136"/>
    </source>
</evidence>
<dbReference type="KEGG" id="cvn:111110216"/>
<feature type="transmembrane region" description="Helical" evidence="5">
    <location>
        <begin position="198"/>
        <end position="226"/>
    </location>
</feature>
<dbReference type="GO" id="GO:0004930">
    <property type="term" value="F:G protein-coupled receptor activity"/>
    <property type="evidence" value="ECO:0007669"/>
    <property type="project" value="InterPro"/>
</dbReference>
<gene>
    <name evidence="8" type="primary">LOC111110216</name>
</gene>
<dbReference type="CDD" id="cd14978">
    <property type="entry name" value="7tmA_FMRFamide_R-like"/>
    <property type="match status" value="1"/>
</dbReference>
<dbReference type="PROSITE" id="PS50262">
    <property type="entry name" value="G_PROTEIN_RECEP_F1_2"/>
    <property type="match status" value="1"/>
</dbReference>
<keyword evidence="4 5" id="KW-0472">Membrane</keyword>
<dbReference type="PANTHER" id="PTHR46641">
    <property type="entry name" value="FMRFAMIDE RECEPTOR-RELATED"/>
    <property type="match status" value="1"/>
</dbReference>
<keyword evidence="7" id="KW-1185">Reference proteome</keyword>
<dbReference type="GO" id="GO:0016020">
    <property type="term" value="C:membrane"/>
    <property type="evidence" value="ECO:0007669"/>
    <property type="project" value="UniProtKB-SubCell"/>
</dbReference>
<evidence type="ECO:0000256" key="5">
    <source>
        <dbReference type="SAM" id="Phobius"/>
    </source>
</evidence>
<feature type="transmembrane region" description="Helical" evidence="5">
    <location>
        <begin position="40"/>
        <end position="60"/>
    </location>
</feature>
<dbReference type="Gene3D" id="1.20.1070.10">
    <property type="entry name" value="Rhodopsin 7-helix transmembrane proteins"/>
    <property type="match status" value="1"/>
</dbReference>
<dbReference type="GeneID" id="111110216"/>
<evidence type="ECO:0000256" key="2">
    <source>
        <dbReference type="ARBA" id="ARBA00022692"/>
    </source>
</evidence>
<dbReference type="SUPFAM" id="SSF81321">
    <property type="entry name" value="Family A G protein-coupled receptor-like"/>
    <property type="match status" value="1"/>
</dbReference>
<reference evidence="8" key="1">
    <citation type="submission" date="2025-08" db="UniProtKB">
        <authorList>
            <consortium name="RefSeq"/>
        </authorList>
    </citation>
    <scope>IDENTIFICATION</scope>
    <source>
        <tissue evidence="8">Whole sample</tissue>
    </source>
</reference>
<dbReference type="Proteomes" id="UP000694844">
    <property type="component" value="Chromosome 8"/>
</dbReference>
<dbReference type="InterPro" id="IPR052954">
    <property type="entry name" value="GPCR-Ligand_Int"/>
</dbReference>
<protein>
    <submittedName>
        <fullName evidence="8">Thyrotropin-releasing hormone receptor-like</fullName>
    </submittedName>
</protein>
<feature type="transmembrane region" description="Helical" evidence="5">
    <location>
        <begin position="105"/>
        <end position="130"/>
    </location>
</feature>
<keyword evidence="3 5" id="KW-1133">Transmembrane helix</keyword>
<feature type="transmembrane region" description="Helical" evidence="5">
    <location>
        <begin position="151"/>
        <end position="173"/>
    </location>
</feature>
<evidence type="ECO:0000256" key="3">
    <source>
        <dbReference type="ARBA" id="ARBA00022989"/>
    </source>
</evidence>
<dbReference type="InterPro" id="IPR017452">
    <property type="entry name" value="GPCR_Rhodpsn_7TM"/>
</dbReference>
<evidence type="ECO:0000313" key="7">
    <source>
        <dbReference type="Proteomes" id="UP000694844"/>
    </source>
</evidence>
<dbReference type="PANTHER" id="PTHR46641:SF25">
    <property type="entry name" value="CNMAMIDE RECEPTOR-RELATED"/>
    <property type="match status" value="1"/>
</dbReference>
<feature type="transmembrane region" description="Helical" evidence="5">
    <location>
        <begin position="72"/>
        <end position="93"/>
    </location>
</feature>
<feature type="domain" description="G-protein coupled receptors family 1 profile" evidence="6">
    <location>
        <begin position="52"/>
        <end position="321"/>
    </location>
</feature>
<evidence type="ECO:0000259" key="6">
    <source>
        <dbReference type="PROSITE" id="PS50262"/>
    </source>
</evidence>
<feature type="transmembrane region" description="Helical" evidence="5">
    <location>
        <begin position="297"/>
        <end position="320"/>
    </location>
</feature>
<keyword evidence="2 5" id="KW-0812">Transmembrane</keyword>
<name>A0A8B8BH87_CRAVI</name>
<proteinExistence type="predicted"/>
<accession>A0A8B8BH87</accession>
<evidence type="ECO:0000256" key="1">
    <source>
        <dbReference type="ARBA" id="ARBA00004370"/>
    </source>
</evidence>
<dbReference type="PRINTS" id="PR00237">
    <property type="entry name" value="GPCRRHODOPSN"/>
</dbReference>